<organism evidence="1 2">
    <name type="scientific">Puccinia sorghi</name>
    <dbReference type="NCBI Taxonomy" id="27349"/>
    <lineage>
        <taxon>Eukaryota</taxon>
        <taxon>Fungi</taxon>
        <taxon>Dikarya</taxon>
        <taxon>Basidiomycota</taxon>
        <taxon>Pucciniomycotina</taxon>
        <taxon>Pucciniomycetes</taxon>
        <taxon>Pucciniales</taxon>
        <taxon>Pucciniaceae</taxon>
        <taxon>Puccinia</taxon>
    </lineage>
</organism>
<protein>
    <submittedName>
        <fullName evidence="1">Uncharacterized protein</fullName>
    </submittedName>
</protein>
<sequence length="121" mass="13415">MEARKYDDGVCTSNYFVFLSVPEPNIMLAPPQCELVLSSLFPVPAGQPFFICEIWTDTQIFGVLRKARPKYQDHTLLLDSVKSPTSRSLKPKAVKNCTGKSSKAITAQSWLATPDVPRPSV</sequence>
<name>A0A0L6VSV5_9BASI</name>
<dbReference type="VEuPathDB" id="FungiDB:VP01_1100g3"/>
<comment type="caution">
    <text evidence="1">The sequence shown here is derived from an EMBL/GenBank/DDBJ whole genome shotgun (WGS) entry which is preliminary data.</text>
</comment>
<evidence type="ECO:0000313" key="2">
    <source>
        <dbReference type="Proteomes" id="UP000037035"/>
    </source>
</evidence>
<accession>A0A0L6VSV5</accession>
<dbReference type="Proteomes" id="UP000037035">
    <property type="component" value="Unassembled WGS sequence"/>
</dbReference>
<dbReference type="EMBL" id="LAVV01001122">
    <property type="protein sequence ID" value="KNZ63786.1"/>
    <property type="molecule type" value="Genomic_DNA"/>
</dbReference>
<reference evidence="1 2" key="1">
    <citation type="submission" date="2015-08" db="EMBL/GenBank/DDBJ databases">
        <title>Next Generation Sequencing and Analysis of the Genome of Puccinia sorghi L Schw, the Causal Agent of Maize Common Rust.</title>
        <authorList>
            <person name="Rochi L."/>
            <person name="Burguener G."/>
            <person name="Darino M."/>
            <person name="Turjanski A."/>
            <person name="Kreff E."/>
            <person name="Dieguez M.J."/>
            <person name="Sacco F."/>
        </authorList>
    </citation>
    <scope>NUCLEOTIDE SEQUENCE [LARGE SCALE GENOMIC DNA]</scope>
    <source>
        <strain evidence="1 2">RO10H11247</strain>
    </source>
</reference>
<proteinExistence type="predicted"/>
<keyword evidence="2" id="KW-1185">Reference proteome</keyword>
<dbReference type="AlphaFoldDB" id="A0A0L6VSV5"/>
<gene>
    <name evidence="1" type="ORF">VP01_1100g3</name>
</gene>
<evidence type="ECO:0000313" key="1">
    <source>
        <dbReference type="EMBL" id="KNZ63786.1"/>
    </source>
</evidence>